<keyword evidence="3" id="KW-1185">Reference proteome</keyword>
<accession>A0AAV5CIQ9</accession>
<reference evidence="2" key="2">
    <citation type="submission" date="2021-12" db="EMBL/GenBank/DDBJ databases">
        <title>Resequencing data analysis of finger millet.</title>
        <authorList>
            <person name="Hatakeyama M."/>
            <person name="Aluri S."/>
            <person name="Balachadran M.T."/>
            <person name="Sivarajan S.R."/>
            <person name="Poveda L."/>
            <person name="Shimizu-Inatsugi R."/>
            <person name="Schlapbach R."/>
            <person name="Sreeman S.M."/>
            <person name="Shimizu K.K."/>
        </authorList>
    </citation>
    <scope>NUCLEOTIDE SEQUENCE</scope>
</reference>
<comment type="caution">
    <text evidence="2">The sequence shown here is derived from an EMBL/GenBank/DDBJ whole genome shotgun (WGS) entry which is preliminary data.</text>
</comment>
<feature type="region of interest" description="Disordered" evidence="1">
    <location>
        <begin position="1"/>
        <end position="20"/>
    </location>
</feature>
<gene>
    <name evidence="2" type="primary">ga14931</name>
    <name evidence="2" type="ORF">PR202_ga14931</name>
</gene>
<dbReference type="Proteomes" id="UP001054889">
    <property type="component" value="Unassembled WGS sequence"/>
</dbReference>
<reference evidence="2" key="1">
    <citation type="journal article" date="2018" name="DNA Res.">
        <title>Multiple hybrid de novo genome assembly of finger millet, an orphan allotetraploid crop.</title>
        <authorList>
            <person name="Hatakeyama M."/>
            <person name="Aluri S."/>
            <person name="Balachadran M.T."/>
            <person name="Sivarajan S.R."/>
            <person name="Patrignani A."/>
            <person name="Gruter S."/>
            <person name="Poveda L."/>
            <person name="Shimizu-Inatsugi R."/>
            <person name="Baeten J."/>
            <person name="Francoijs K.J."/>
            <person name="Nataraja K.N."/>
            <person name="Reddy Y.A.N."/>
            <person name="Phadnis S."/>
            <person name="Ravikumar R.L."/>
            <person name="Schlapbach R."/>
            <person name="Sreeman S.M."/>
            <person name="Shimizu K.K."/>
        </authorList>
    </citation>
    <scope>NUCLEOTIDE SEQUENCE</scope>
</reference>
<proteinExistence type="predicted"/>
<dbReference type="AlphaFoldDB" id="A0AAV5CIQ9"/>
<evidence type="ECO:0000313" key="2">
    <source>
        <dbReference type="EMBL" id="GJM97962.1"/>
    </source>
</evidence>
<protein>
    <submittedName>
        <fullName evidence="2">Uncharacterized protein</fullName>
    </submittedName>
</protein>
<organism evidence="2 3">
    <name type="scientific">Eleusine coracana subsp. coracana</name>
    <dbReference type="NCBI Taxonomy" id="191504"/>
    <lineage>
        <taxon>Eukaryota</taxon>
        <taxon>Viridiplantae</taxon>
        <taxon>Streptophyta</taxon>
        <taxon>Embryophyta</taxon>
        <taxon>Tracheophyta</taxon>
        <taxon>Spermatophyta</taxon>
        <taxon>Magnoliopsida</taxon>
        <taxon>Liliopsida</taxon>
        <taxon>Poales</taxon>
        <taxon>Poaceae</taxon>
        <taxon>PACMAD clade</taxon>
        <taxon>Chloridoideae</taxon>
        <taxon>Cynodonteae</taxon>
        <taxon>Eleusininae</taxon>
        <taxon>Eleusine</taxon>
    </lineage>
</organism>
<evidence type="ECO:0000256" key="1">
    <source>
        <dbReference type="SAM" id="MobiDB-lite"/>
    </source>
</evidence>
<name>A0AAV5CIQ9_ELECO</name>
<sequence>MVAAQPVHRHKVASARPSKREWSNRSLLPLFANGEPDRLQCEPRAPVVASGASDVPCPRFGEPSVVSRPLSASPAFLLWRATCLSGESPASDDPSAPRIRPCLRRAAASGGFAAVAVARSFGRRMPLTPSRTAHYSQGREEPLGALACTTASWWSCLCALRSSPGLAASDAA</sequence>
<evidence type="ECO:0000313" key="3">
    <source>
        <dbReference type="Proteomes" id="UP001054889"/>
    </source>
</evidence>
<dbReference type="EMBL" id="BQKI01000007">
    <property type="protein sequence ID" value="GJM97962.1"/>
    <property type="molecule type" value="Genomic_DNA"/>
</dbReference>